<accession>A0A318JBA1</accession>
<dbReference type="RefSeq" id="WP_110254772.1">
    <property type="nucleotide sequence ID" value="NZ_QJKB01000002.1"/>
</dbReference>
<evidence type="ECO:0000256" key="3">
    <source>
        <dbReference type="ARBA" id="ARBA00022777"/>
    </source>
</evidence>
<dbReference type="Pfam" id="PF00069">
    <property type="entry name" value="Pkinase"/>
    <property type="match status" value="1"/>
</dbReference>
<dbReference type="GO" id="GO:0004674">
    <property type="term" value="F:protein serine/threonine kinase activity"/>
    <property type="evidence" value="ECO:0007669"/>
    <property type="project" value="TreeGrafter"/>
</dbReference>
<feature type="repeat" description="TPR" evidence="5">
    <location>
        <begin position="648"/>
        <end position="681"/>
    </location>
</feature>
<dbReference type="InterPro" id="IPR011009">
    <property type="entry name" value="Kinase-like_dom_sf"/>
</dbReference>
<dbReference type="Gene3D" id="3.30.200.20">
    <property type="entry name" value="Phosphorylase Kinase, domain 1"/>
    <property type="match status" value="1"/>
</dbReference>
<keyword evidence="3 8" id="KW-0418">Kinase</keyword>
<dbReference type="InterPro" id="IPR019734">
    <property type="entry name" value="TPR_rpt"/>
</dbReference>
<dbReference type="PROSITE" id="PS00108">
    <property type="entry name" value="PROTEIN_KINASE_ST"/>
    <property type="match status" value="1"/>
</dbReference>
<evidence type="ECO:0000256" key="4">
    <source>
        <dbReference type="ARBA" id="ARBA00022840"/>
    </source>
</evidence>
<dbReference type="SUPFAM" id="SSF56112">
    <property type="entry name" value="Protein kinase-like (PK-like)"/>
    <property type="match status" value="1"/>
</dbReference>
<dbReference type="PROSITE" id="PS00107">
    <property type="entry name" value="PROTEIN_KINASE_ATP"/>
    <property type="match status" value="1"/>
</dbReference>
<evidence type="ECO:0000256" key="1">
    <source>
        <dbReference type="ARBA" id="ARBA00022679"/>
    </source>
</evidence>
<dbReference type="SMART" id="SM00028">
    <property type="entry name" value="TPR"/>
    <property type="match status" value="6"/>
</dbReference>
<dbReference type="CDD" id="cd14014">
    <property type="entry name" value="STKc_PknB_like"/>
    <property type="match status" value="1"/>
</dbReference>
<name>A0A318JBA1_9BURK</name>
<dbReference type="GO" id="GO:0005524">
    <property type="term" value="F:ATP binding"/>
    <property type="evidence" value="ECO:0007669"/>
    <property type="project" value="UniProtKB-UniRule"/>
</dbReference>
<protein>
    <submittedName>
        <fullName evidence="8">Serine/threonine-protein kinase</fullName>
    </submittedName>
</protein>
<dbReference type="PROSITE" id="PS50011">
    <property type="entry name" value="PROTEIN_KINASE_DOM"/>
    <property type="match status" value="1"/>
</dbReference>
<keyword evidence="9" id="KW-1185">Reference proteome</keyword>
<dbReference type="SUPFAM" id="SSF48452">
    <property type="entry name" value="TPR-like"/>
    <property type="match status" value="2"/>
</dbReference>
<dbReference type="Pfam" id="PF13181">
    <property type="entry name" value="TPR_8"/>
    <property type="match status" value="1"/>
</dbReference>
<evidence type="ECO:0000256" key="6">
    <source>
        <dbReference type="PROSITE-ProRule" id="PRU10141"/>
    </source>
</evidence>
<proteinExistence type="predicted"/>
<keyword evidence="1" id="KW-0808">Transferase</keyword>
<dbReference type="PANTHER" id="PTHR43289">
    <property type="entry name" value="MITOGEN-ACTIVATED PROTEIN KINASE KINASE KINASE 20-RELATED"/>
    <property type="match status" value="1"/>
</dbReference>
<feature type="domain" description="Protein kinase" evidence="7">
    <location>
        <begin position="24"/>
        <end position="291"/>
    </location>
</feature>
<dbReference type="InterPro" id="IPR008271">
    <property type="entry name" value="Ser/Thr_kinase_AS"/>
</dbReference>
<feature type="repeat" description="TPR" evidence="5">
    <location>
        <begin position="569"/>
        <end position="602"/>
    </location>
</feature>
<evidence type="ECO:0000256" key="5">
    <source>
        <dbReference type="PROSITE-ProRule" id="PRU00339"/>
    </source>
</evidence>
<keyword evidence="4 6" id="KW-0067">ATP-binding</keyword>
<dbReference type="InterPro" id="IPR000719">
    <property type="entry name" value="Prot_kinase_dom"/>
</dbReference>
<gene>
    <name evidence="8" type="ORF">DFR42_102565</name>
</gene>
<dbReference type="OrthoDB" id="9791419at2"/>
<sequence length="742" mass="81933">MQNTNLASSGITDLNEESVSLRHYEFKKRLGEGGFGQVHEAWDSKLCRPVAIKQLKAIAGTEGPGSTIQTTSLLKEARLTASLKHPAFVKIFAIEEEDNSQSIVMELVPGLTLKQLLQQHPQQPLPEQQAINIISQVAEAMQEAHASGLIHGDLKPSNLMVQPDGKVRILDFGLASQTDAQATTSMSQLDPQGTIAYMAPERMMGNPASVQSDIYALGIILYETLTGQRPFANASGLALAAALMQSNSDTWEFPAGCKPELIKLVLAMTAKQVEKRLGGMQEVNEELRPLVSVMAVKTVVTTSKSTDSSKGWKKLSTPTRAILISAVLIVLGYGTWQAVPYLELGKMSLKPFSESLAMKQGLEALKQFDRPSSLDLAETNFEAILKRNPEHAGAVAGLSIIYTYRYDSDRQDEVLLQKAEASAQQALKLNDKLALSHIAIARVQTQAGKNELALNTYEKALSFDPDNIFAIYGRVNVLRKMKRFGDAIKYASIGLEKFPQERLFAEEIGVDYFEQGKFAEAEQFFRLSIKIQPDSVFAYANLNNALVKQNRDDEGMQVLQQGLLIRPSALLYSNLGNALFKKKDFVTAAEAFELAVSPDKGNPAKYLGWANLGDTLLWIPGRETEAKKAYEKARELLLPRIQKSPNDMALLSRYGLYSARVGDKENASEYLQRALKLGPKDANVHFRSGLANELLGQRNDAIVELVKAIEYGYSIKALETEPDLLNLRRDPRYTKAVSESKY</sequence>
<dbReference type="Proteomes" id="UP000247792">
    <property type="component" value="Unassembled WGS sequence"/>
</dbReference>
<evidence type="ECO:0000313" key="8">
    <source>
        <dbReference type="EMBL" id="PXX45337.1"/>
    </source>
</evidence>
<dbReference type="SMART" id="SM00220">
    <property type="entry name" value="S_TKc"/>
    <property type="match status" value="1"/>
</dbReference>
<dbReference type="PANTHER" id="PTHR43289:SF34">
    <property type="entry name" value="SERINE_THREONINE-PROTEIN KINASE YBDM-RELATED"/>
    <property type="match status" value="1"/>
</dbReference>
<feature type="binding site" evidence="6">
    <location>
        <position position="53"/>
    </location>
    <ligand>
        <name>ATP</name>
        <dbReference type="ChEBI" id="CHEBI:30616"/>
    </ligand>
</feature>
<comment type="caution">
    <text evidence="8">The sequence shown here is derived from an EMBL/GenBank/DDBJ whole genome shotgun (WGS) entry which is preliminary data.</text>
</comment>
<evidence type="ECO:0000313" key="9">
    <source>
        <dbReference type="Proteomes" id="UP000247792"/>
    </source>
</evidence>
<feature type="repeat" description="TPR" evidence="5">
    <location>
        <begin position="502"/>
        <end position="535"/>
    </location>
</feature>
<keyword evidence="5" id="KW-0802">TPR repeat</keyword>
<reference evidence="8 9" key="1">
    <citation type="submission" date="2018-05" db="EMBL/GenBank/DDBJ databases">
        <title>Genomic Encyclopedia of Type Strains, Phase IV (KMG-IV): sequencing the most valuable type-strain genomes for metagenomic binning, comparative biology and taxonomic classification.</title>
        <authorList>
            <person name="Goeker M."/>
        </authorList>
    </citation>
    <scope>NUCLEOTIDE SEQUENCE [LARGE SCALE GENOMIC DNA]</scope>
    <source>
        <strain evidence="8 9">DSM 19792</strain>
    </source>
</reference>
<dbReference type="InterPro" id="IPR017441">
    <property type="entry name" value="Protein_kinase_ATP_BS"/>
</dbReference>
<dbReference type="EMBL" id="QJKB01000002">
    <property type="protein sequence ID" value="PXX45337.1"/>
    <property type="molecule type" value="Genomic_DNA"/>
</dbReference>
<dbReference type="Gene3D" id="1.10.510.10">
    <property type="entry name" value="Transferase(Phosphotransferase) domain 1"/>
    <property type="match status" value="1"/>
</dbReference>
<keyword evidence="2 6" id="KW-0547">Nucleotide-binding</keyword>
<dbReference type="AlphaFoldDB" id="A0A318JBA1"/>
<evidence type="ECO:0000259" key="7">
    <source>
        <dbReference type="PROSITE" id="PS50011"/>
    </source>
</evidence>
<dbReference type="PROSITE" id="PS50005">
    <property type="entry name" value="TPR"/>
    <property type="match status" value="4"/>
</dbReference>
<dbReference type="InterPro" id="IPR011990">
    <property type="entry name" value="TPR-like_helical_dom_sf"/>
</dbReference>
<feature type="repeat" description="TPR" evidence="5">
    <location>
        <begin position="434"/>
        <end position="467"/>
    </location>
</feature>
<dbReference type="Pfam" id="PF13432">
    <property type="entry name" value="TPR_16"/>
    <property type="match status" value="2"/>
</dbReference>
<dbReference type="Gene3D" id="1.25.40.10">
    <property type="entry name" value="Tetratricopeptide repeat domain"/>
    <property type="match status" value="3"/>
</dbReference>
<evidence type="ECO:0000256" key="2">
    <source>
        <dbReference type="ARBA" id="ARBA00022741"/>
    </source>
</evidence>
<organism evidence="8 9">
    <name type="scientific">Undibacterium pigrum</name>
    <dbReference type="NCBI Taxonomy" id="401470"/>
    <lineage>
        <taxon>Bacteria</taxon>
        <taxon>Pseudomonadati</taxon>
        <taxon>Pseudomonadota</taxon>
        <taxon>Betaproteobacteria</taxon>
        <taxon>Burkholderiales</taxon>
        <taxon>Oxalobacteraceae</taxon>
        <taxon>Undibacterium</taxon>
    </lineage>
</organism>